<proteinExistence type="predicted"/>
<organism evidence="1 2">
    <name type="scientific">Meloidogyne enterolobii</name>
    <name type="common">Root-knot nematode worm</name>
    <name type="synonym">Meloidogyne mayaguensis</name>
    <dbReference type="NCBI Taxonomy" id="390850"/>
    <lineage>
        <taxon>Eukaryota</taxon>
        <taxon>Metazoa</taxon>
        <taxon>Ecdysozoa</taxon>
        <taxon>Nematoda</taxon>
        <taxon>Chromadorea</taxon>
        <taxon>Rhabditida</taxon>
        <taxon>Tylenchina</taxon>
        <taxon>Tylenchomorpha</taxon>
        <taxon>Tylenchoidea</taxon>
        <taxon>Meloidogynidae</taxon>
        <taxon>Meloidogyninae</taxon>
        <taxon>Meloidogyne</taxon>
    </lineage>
</organism>
<accession>A0A6V7UZ75</accession>
<dbReference type="AlphaFoldDB" id="A0A6V7UZ75"/>
<evidence type="ECO:0000313" key="2">
    <source>
        <dbReference type="Proteomes" id="UP000580250"/>
    </source>
</evidence>
<protein>
    <submittedName>
        <fullName evidence="1">Uncharacterized protein</fullName>
    </submittedName>
</protein>
<dbReference type="Proteomes" id="UP000580250">
    <property type="component" value="Unassembled WGS sequence"/>
</dbReference>
<name>A0A6V7UZ75_MELEN</name>
<reference evidence="1 2" key="1">
    <citation type="submission" date="2020-08" db="EMBL/GenBank/DDBJ databases">
        <authorList>
            <person name="Koutsovoulos G."/>
            <person name="Danchin GJ E."/>
        </authorList>
    </citation>
    <scope>NUCLEOTIDE SEQUENCE [LARGE SCALE GENOMIC DNA]</scope>
</reference>
<gene>
    <name evidence="1" type="ORF">MENT_LOCUS19334</name>
</gene>
<evidence type="ECO:0000313" key="1">
    <source>
        <dbReference type="EMBL" id="CAD2168003.1"/>
    </source>
</evidence>
<dbReference type="EMBL" id="CAJEWN010000135">
    <property type="protein sequence ID" value="CAD2168003.1"/>
    <property type="molecule type" value="Genomic_DNA"/>
</dbReference>
<sequence length="48" mass="5650">MNKTIQRDCLKILKKCVNAIKKGYKNLQLNAIQPFIHQINLEYLLSFT</sequence>
<comment type="caution">
    <text evidence="1">The sequence shown here is derived from an EMBL/GenBank/DDBJ whole genome shotgun (WGS) entry which is preliminary data.</text>
</comment>